<protein>
    <submittedName>
        <fullName evidence="2">Uncharacterized protein</fullName>
    </submittedName>
</protein>
<reference evidence="2 3" key="2">
    <citation type="journal article" date="2009" name="PLoS ONE">
        <title>An integrated genetic and cytogenetic map of the cucumber genome.</title>
        <authorList>
            <person name="Ren Y."/>
            <person name="Zhang Z."/>
            <person name="Liu J."/>
            <person name="Staub J.E."/>
            <person name="Han Y."/>
            <person name="Cheng Z."/>
            <person name="Li X."/>
            <person name="Lu J."/>
            <person name="Miao H."/>
            <person name="Kang H."/>
            <person name="Xie B."/>
            <person name="Gu X."/>
            <person name="Wang X."/>
            <person name="Du Y."/>
            <person name="Jin W."/>
            <person name="Huang S."/>
        </authorList>
    </citation>
    <scope>NUCLEOTIDE SEQUENCE [LARGE SCALE GENOMIC DNA]</scope>
    <source>
        <strain evidence="3">cv. 9930</strain>
    </source>
</reference>
<dbReference type="Gramene" id="KGN52767">
    <property type="protein sequence ID" value="KGN52767"/>
    <property type="gene ID" value="Csa_4G000860"/>
</dbReference>
<dbReference type="EMBL" id="CM002925">
    <property type="protein sequence ID" value="KGN52767.1"/>
    <property type="molecule type" value="Genomic_DNA"/>
</dbReference>
<evidence type="ECO:0000313" key="2">
    <source>
        <dbReference type="EMBL" id="KGN52767.1"/>
    </source>
</evidence>
<keyword evidence="1" id="KW-0732">Signal</keyword>
<dbReference type="Proteomes" id="UP000029981">
    <property type="component" value="Chromosome 4"/>
</dbReference>
<evidence type="ECO:0000313" key="3">
    <source>
        <dbReference type="Proteomes" id="UP000029981"/>
    </source>
</evidence>
<reference evidence="2 3" key="4">
    <citation type="journal article" date="2011" name="BMC Genomics">
        <title>RNA-Seq improves annotation of protein-coding genes in the cucumber genome.</title>
        <authorList>
            <person name="Li Z."/>
            <person name="Zhang Z."/>
            <person name="Yan P."/>
            <person name="Huang S."/>
            <person name="Fei Z."/>
            <person name="Lin K."/>
        </authorList>
    </citation>
    <scope>NUCLEOTIDE SEQUENCE [LARGE SCALE GENOMIC DNA]</scope>
    <source>
        <strain evidence="3">cv. 9930</strain>
    </source>
</reference>
<feature type="chain" id="PRO_5001972549" evidence="1">
    <location>
        <begin position="21"/>
        <end position="70"/>
    </location>
</feature>
<dbReference type="AlphaFoldDB" id="A0A0A0KWE9"/>
<feature type="signal peptide" evidence="1">
    <location>
        <begin position="1"/>
        <end position="20"/>
    </location>
</feature>
<name>A0A0A0KWE9_CUCSA</name>
<evidence type="ECO:0000256" key="1">
    <source>
        <dbReference type="SAM" id="SignalP"/>
    </source>
</evidence>
<reference evidence="2 3" key="3">
    <citation type="journal article" date="2010" name="BMC Genomics">
        <title>Transcriptome sequencing and comparative analysis of cucumber flowers with different sex types.</title>
        <authorList>
            <person name="Guo S."/>
            <person name="Zheng Y."/>
            <person name="Joung J.G."/>
            <person name="Liu S."/>
            <person name="Zhang Z."/>
            <person name="Crasta O.R."/>
            <person name="Sobral B.W."/>
            <person name="Xu Y."/>
            <person name="Huang S."/>
            <person name="Fei Z."/>
        </authorList>
    </citation>
    <scope>NUCLEOTIDE SEQUENCE [LARGE SCALE GENOMIC DNA]</scope>
    <source>
        <strain evidence="3">cv. 9930</strain>
    </source>
</reference>
<keyword evidence="3" id="KW-1185">Reference proteome</keyword>
<sequence>MEMKNKAALVAMVVFMVVMAQSVTTITADETIELSGGENTARVCPATLLPCETDSECSPCICNVKSGACV</sequence>
<gene>
    <name evidence="2" type="ORF">Csa_4G000860</name>
</gene>
<accession>A0A0A0KWE9</accession>
<organism evidence="2 3">
    <name type="scientific">Cucumis sativus</name>
    <name type="common">Cucumber</name>
    <dbReference type="NCBI Taxonomy" id="3659"/>
    <lineage>
        <taxon>Eukaryota</taxon>
        <taxon>Viridiplantae</taxon>
        <taxon>Streptophyta</taxon>
        <taxon>Embryophyta</taxon>
        <taxon>Tracheophyta</taxon>
        <taxon>Spermatophyta</taxon>
        <taxon>Magnoliopsida</taxon>
        <taxon>eudicotyledons</taxon>
        <taxon>Gunneridae</taxon>
        <taxon>Pentapetalae</taxon>
        <taxon>rosids</taxon>
        <taxon>fabids</taxon>
        <taxon>Cucurbitales</taxon>
        <taxon>Cucurbitaceae</taxon>
        <taxon>Benincaseae</taxon>
        <taxon>Cucumis</taxon>
    </lineage>
</organism>
<proteinExistence type="predicted"/>
<reference evidence="2 3" key="1">
    <citation type="journal article" date="2009" name="Nat. Genet.">
        <title>The genome of the cucumber, Cucumis sativus L.</title>
        <authorList>
            <person name="Huang S."/>
            <person name="Li R."/>
            <person name="Zhang Z."/>
            <person name="Li L."/>
            <person name="Gu X."/>
            <person name="Fan W."/>
            <person name="Lucas W.J."/>
            <person name="Wang X."/>
            <person name="Xie B."/>
            <person name="Ni P."/>
            <person name="Ren Y."/>
            <person name="Zhu H."/>
            <person name="Li J."/>
            <person name="Lin K."/>
            <person name="Jin W."/>
            <person name="Fei Z."/>
            <person name="Li G."/>
            <person name="Staub J."/>
            <person name="Kilian A."/>
            <person name="van der Vossen E.A."/>
            <person name="Wu Y."/>
            <person name="Guo J."/>
            <person name="He J."/>
            <person name="Jia Z."/>
            <person name="Ren Y."/>
            <person name="Tian G."/>
            <person name="Lu Y."/>
            <person name="Ruan J."/>
            <person name="Qian W."/>
            <person name="Wang M."/>
            <person name="Huang Q."/>
            <person name="Li B."/>
            <person name="Xuan Z."/>
            <person name="Cao J."/>
            <person name="Asan"/>
            <person name="Wu Z."/>
            <person name="Zhang J."/>
            <person name="Cai Q."/>
            <person name="Bai Y."/>
            <person name="Zhao B."/>
            <person name="Han Y."/>
            <person name="Li Y."/>
            <person name="Li X."/>
            <person name="Wang S."/>
            <person name="Shi Q."/>
            <person name="Liu S."/>
            <person name="Cho W.K."/>
            <person name="Kim J.Y."/>
            <person name="Xu Y."/>
            <person name="Heller-Uszynska K."/>
            <person name="Miao H."/>
            <person name="Cheng Z."/>
            <person name="Zhang S."/>
            <person name="Wu J."/>
            <person name="Yang Y."/>
            <person name="Kang H."/>
            <person name="Li M."/>
            <person name="Liang H."/>
            <person name="Ren X."/>
            <person name="Shi Z."/>
            <person name="Wen M."/>
            <person name="Jian M."/>
            <person name="Yang H."/>
            <person name="Zhang G."/>
            <person name="Yang Z."/>
            <person name="Chen R."/>
            <person name="Liu S."/>
            <person name="Li J."/>
            <person name="Ma L."/>
            <person name="Liu H."/>
            <person name="Zhou Y."/>
            <person name="Zhao J."/>
            <person name="Fang X."/>
            <person name="Li G."/>
            <person name="Fang L."/>
            <person name="Li Y."/>
            <person name="Liu D."/>
            <person name="Zheng H."/>
            <person name="Zhang Y."/>
            <person name="Qin N."/>
            <person name="Li Z."/>
            <person name="Yang G."/>
            <person name="Yang S."/>
            <person name="Bolund L."/>
            <person name="Kristiansen K."/>
            <person name="Zheng H."/>
            <person name="Li S."/>
            <person name="Zhang X."/>
            <person name="Yang H."/>
            <person name="Wang J."/>
            <person name="Sun R."/>
            <person name="Zhang B."/>
            <person name="Jiang S."/>
            <person name="Wang J."/>
            <person name="Du Y."/>
            <person name="Li S."/>
        </authorList>
    </citation>
    <scope>NUCLEOTIDE SEQUENCE [LARGE SCALE GENOMIC DNA]</scope>
    <source>
        <strain evidence="3">cv. 9930</strain>
    </source>
</reference>